<dbReference type="EMBL" id="QFMX01000001">
    <property type="protein sequence ID" value="PZO77058.1"/>
    <property type="molecule type" value="Genomic_DNA"/>
</dbReference>
<name>A0A2W5B837_9SPHN</name>
<dbReference type="AlphaFoldDB" id="A0A2W5B837"/>
<feature type="compositionally biased region" description="Basic and acidic residues" evidence="1">
    <location>
        <begin position="8"/>
        <end position="17"/>
    </location>
</feature>
<proteinExistence type="predicted"/>
<gene>
    <name evidence="2" type="ORF">DI640_01360</name>
</gene>
<sequence length="153" mass="16625">MAPIETTIDTRKHEDGRSGLMSPFVHPTVAEMETARQIVDSPPVISTYAACAWDEMHDDGQVWLGAIIREAARKAGGKSPRHVVVSMDAPVKWSVQAFFRATRNYAGGIVLGFAPTFCAIGAELLTGDTRGVAVMIGPFWIGFACRKFDKDAQ</sequence>
<protein>
    <submittedName>
        <fullName evidence="2">Uncharacterized protein</fullName>
    </submittedName>
</protein>
<comment type="caution">
    <text evidence="2">The sequence shown here is derived from an EMBL/GenBank/DDBJ whole genome shotgun (WGS) entry which is preliminary data.</text>
</comment>
<evidence type="ECO:0000313" key="2">
    <source>
        <dbReference type="EMBL" id="PZO77058.1"/>
    </source>
</evidence>
<evidence type="ECO:0000256" key="1">
    <source>
        <dbReference type="SAM" id="MobiDB-lite"/>
    </source>
</evidence>
<evidence type="ECO:0000313" key="3">
    <source>
        <dbReference type="Proteomes" id="UP000249555"/>
    </source>
</evidence>
<accession>A0A2W5B837</accession>
<dbReference type="Proteomes" id="UP000249555">
    <property type="component" value="Unassembled WGS sequence"/>
</dbReference>
<organism evidence="2 3">
    <name type="scientific">Sphingomonas taxi</name>
    <dbReference type="NCBI Taxonomy" id="1549858"/>
    <lineage>
        <taxon>Bacteria</taxon>
        <taxon>Pseudomonadati</taxon>
        <taxon>Pseudomonadota</taxon>
        <taxon>Alphaproteobacteria</taxon>
        <taxon>Sphingomonadales</taxon>
        <taxon>Sphingomonadaceae</taxon>
        <taxon>Sphingomonas</taxon>
    </lineage>
</organism>
<feature type="region of interest" description="Disordered" evidence="1">
    <location>
        <begin position="1"/>
        <end position="20"/>
    </location>
</feature>
<reference evidence="2 3" key="1">
    <citation type="submission" date="2017-08" db="EMBL/GenBank/DDBJ databases">
        <title>Infants hospitalized years apart are colonized by the same room-sourced microbial strains.</title>
        <authorList>
            <person name="Brooks B."/>
            <person name="Olm M.R."/>
            <person name="Firek B.A."/>
            <person name="Baker R."/>
            <person name="Thomas B.C."/>
            <person name="Morowitz M.J."/>
            <person name="Banfield J.F."/>
        </authorList>
    </citation>
    <scope>NUCLEOTIDE SEQUENCE [LARGE SCALE GENOMIC DNA]</scope>
    <source>
        <strain evidence="2">S2_018_000_R3_119</strain>
    </source>
</reference>